<dbReference type="GO" id="GO:0005576">
    <property type="term" value="C:extracellular region"/>
    <property type="evidence" value="ECO:0007669"/>
    <property type="project" value="UniProtKB-SubCell"/>
</dbReference>
<protein>
    <recommendedName>
        <fullName evidence="4">Phospholipase A2</fullName>
        <ecNumber evidence="3">3.1.1.4</ecNumber>
    </recommendedName>
    <alternativeName>
        <fullName evidence="12">Phosphatidylcholine 2-acylhydrolase</fullName>
    </alternativeName>
</protein>
<evidence type="ECO:0000256" key="1">
    <source>
        <dbReference type="ARBA" id="ARBA00001913"/>
    </source>
</evidence>
<feature type="domain" description="Phospholipase A2-like central" evidence="14">
    <location>
        <begin position="60"/>
        <end position="155"/>
    </location>
</feature>
<dbReference type="InterPro" id="IPR033113">
    <property type="entry name" value="PLA2_histidine"/>
</dbReference>
<dbReference type="PANTHER" id="PTHR12253">
    <property type="entry name" value="RH14732P"/>
    <property type="match status" value="1"/>
</dbReference>
<dbReference type="SUPFAM" id="SSF48619">
    <property type="entry name" value="Phospholipase A2, PLA2"/>
    <property type="match status" value="1"/>
</dbReference>
<accession>A0A8B8HUM0</accession>
<evidence type="ECO:0000256" key="8">
    <source>
        <dbReference type="ARBA" id="ARBA00022837"/>
    </source>
</evidence>
<reference evidence="16" key="1">
    <citation type="submission" date="2025-08" db="UniProtKB">
        <authorList>
            <consortium name="RefSeq"/>
        </authorList>
    </citation>
    <scope>IDENTIFICATION</scope>
    <source>
        <tissue evidence="16">Whole body</tissue>
    </source>
</reference>
<dbReference type="OMA" id="TTGCKEY"/>
<evidence type="ECO:0000256" key="2">
    <source>
        <dbReference type="ARBA" id="ARBA00004613"/>
    </source>
</evidence>
<evidence type="ECO:0000256" key="7">
    <source>
        <dbReference type="ARBA" id="ARBA00022801"/>
    </source>
</evidence>
<dbReference type="AlphaFoldDB" id="A0A8B8HUM0"/>
<dbReference type="GeneID" id="113394848"/>
<keyword evidence="6" id="KW-0479">Metal-binding</keyword>
<dbReference type="InterPro" id="IPR016090">
    <property type="entry name" value="PLA2-like_dom"/>
</dbReference>
<keyword evidence="15" id="KW-1185">Reference proteome</keyword>
<evidence type="ECO:0000313" key="15">
    <source>
        <dbReference type="Proteomes" id="UP001652626"/>
    </source>
</evidence>
<dbReference type="Proteomes" id="UP001652626">
    <property type="component" value="Chromosome 21"/>
</dbReference>
<gene>
    <name evidence="16" type="primary">LOC113394848</name>
</gene>
<evidence type="ECO:0000256" key="4">
    <source>
        <dbReference type="ARBA" id="ARBA00021721"/>
    </source>
</evidence>
<dbReference type="GO" id="GO:0004623">
    <property type="term" value="F:phospholipase A2 activity"/>
    <property type="evidence" value="ECO:0007669"/>
    <property type="project" value="UniProtKB-EC"/>
</dbReference>
<proteinExistence type="predicted"/>
<dbReference type="InterPro" id="IPR036444">
    <property type="entry name" value="PLipase_A2_dom_sf"/>
</dbReference>
<evidence type="ECO:0000259" key="14">
    <source>
        <dbReference type="Pfam" id="PF05826"/>
    </source>
</evidence>
<keyword evidence="5" id="KW-0964">Secreted</keyword>
<keyword evidence="10" id="KW-0443">Lipid metabolism</keyword>
<evidence type="ECO:0000256" key="9">
    <source>
        <dbReference type="ARBA" id="ARBA00022963"/>
    </source>
</evidence>
<evidence type="ECO:0000313" key="16">
    <source>
        <dbReference type="RefSeq" id="XP_026488072.1"/>
    </source>
</evidence>
<dbReference type="GO" id="GO:0016042">
    <property type="term" value="P:lipid catabolic process"/>
    <property type="evidence" value="ECO:0007669"/>
    <property type="project" value="UniProtKB-KW"/>
</dbReference>
<keyword evidence="7" id="KW-0378">Hydrolase</keyword>
<dbReference type="EC" id="3.1.1.4" evidence="3"/>
<dbReference type="PROSITE" id="PS00118">
    <property type="entry name" value="PA2_HIS"/>
    <property type="match status" value="1"/>
</dbReference>
<keyword evidence="8" id="KW-0106">Calcium</keyword>
<dbReference type="Pfam" id="PF05826">
    <property type="entry name" value="Phospholip_A2_2"/>
    <property type="match status" value="1"/>
</dbReference>
<keyword evidence="11" id="KW-1015">Disulfide bond</keyword>
<dbReference type="GO" id="GO:0050482">
    <property type="term" value="P:arachidonate secretion"/>
    <property type="evidence" value="ECO:0007669"/>
    <property type="project" value="InterPro"/>
</dbReference>
<evidence type="ECO:0000256" key="5">
    <source>
        <dbReference type="ARBA" id="ARBA00022525"/>
    </source>
</evidence>
<evidence type="ECO:0000256" key="12">
    <source>
        <dbReference type="ARBA" id="ARBA00029903"/>
    </source>
</evidence>
<keyword evidence="9" id="KW-0442">Lipid degradation</keyword>
<comment type="subcellular location">
    <subcellularLocation>
        <location evidence="2">Secreted</location>
    </subcellularLocation>
</comment>
<feature type="signal peptide" evidence="13">
    <location>
        <begin position="1"/>
        <end position="20"/>
    </location>
</feature>
<evidence type="ECO:0000256" key="3">
    <source>
        <dbReference type="ARBA" id="ARBA00013278"/>
    </source>
</evidence>
<dbReference type="Gene3D" id="1.20.90.10">
    <property type="entry name" value="Phospholipase A2 domain"/>
    <property type="match status" value="1"/>
</dbReference>
<evidence type="ECO:0000256" key="11">
    <source>
        <dbReference type="ARBA" id="ARBA00023157"/>
    </source>
</evidence>
<keyword evidence="13" id="KW-0732">Signal</keyword>
<dbReference type="FunFam" id="1.20.90.10:FF:000002">
    <property type="entry name" value="Phospholipase A2 group III"/>
    <property type="match status" value="1"/>
</dbReference>
<dbReference type="GO" id="GO:0046872">
    <property type="term" value="F:metal ion binding"/>
    <property type="evidence" value="ECO:0007669"/>
    <property type="project" value="UniProtKB-KW"/>
</dbReference>
<dbReference type="CDD" id="cd04704">
    <property type="entry name" value="PLA2_bee_venom_like"/>
    <property type="match status" value="1"/>
</dbReference>
<dbReference type="RefSeq" id="XP_026488072.1">
    <property type="nucleotide sequence ID" value="XM_026632287.2"/>
</dbReference>
<organism evidence="15 16">
    <name type="scientific">Vanessa tameamea</name>
    <name type="common">Kamehameha butterfly</name>
    <dbReference type="NCBI Taxonomy" id="334116"/>
    <lineage>
        <taxon>Eukaryota</taxon>
        <taxon>Metazoa</taxon>
        <taxon>Ecdysozoa</taxon>
        <taxon>Arthropoda</taxon>
        <taxon>Hexapoda</taxon>
        <taxon>Insecta</taxon>
        <taxon>Pterygota</taxon>
        <taxon>Neoptera</taxon>
        <taxon>Endopterygota</taxon>
        <taxon>Lepidoptera</taxon>
        <taxon>Glossata</taxon>
        <taxon>Ditrysia</taxon>
        <taxon>Papilionoidea</taxon>
        <taxon>Nymphalidae</taxon>
        <taxon>Nymphalinae</taxon>
        <taxon>Vanessa</taxon>
    </lineage>
</organism>
<comment type="cofactor">
    <cofactor evidence="1">
        <name>Ca(2+)</name>
        <dbReference type="ChEBI" id="CHEBI:29108"/>
    </cofactor>
</comment>
<name>A0A8B8HUM0_VANTA</name>
<feature type="chain" id="PRO_5033988675" description="Phospholipase A2" evidence="13">
    <location>
        <begin position="21"/>
        <end position="196"/>
    </location>
</feature>
<evidence type="ECO:0000256" key="6">
    <source>
        <dbReference type="ARBA" id="ARBA00022723"/>
    </source>
</evidence>
<dbReference type="GO" id="GO:0006644">
    <property type="term" value="P:phospholipid metabolic process"/>
    <property type="evidence" value="ECO:0007669"/>
    <property type="project" value="InterPro"/>
</dbReference>
<evidence type="ECO:0000256" key="10">
    <source>
        <dbReference type="ARBA" id="ARBA00023098"/>
    </source>
</evidence>
<evidence type="ECO:0000256" key="13">
    <source>
        <dbReference type="SAM" id="SignalP"/>
    </source>
</evidence>
<dbReference type="OrthoDB" id="10059604at2759"/>
<sequence length="196" mass="22518">MVMKPALLFFALNLIDNSHSWIFNNIDYKLLENNILDDKNRDIGNELSAEDLMNLRFNLIYPGTKWCGPGNIADDYDDLGTSQEADICCRDHDNCPDTIPAGETKHNLTNEAYYTKLSCDCDEKFRQCLRSGNTKSTTTVGLMYFNIIGTQCFRSDYLVTGCVKQGGWLNTKCVEYSYDTTSEMTYQWFDVPNYEY</sequence>